<accession>A0A7Y0GAV2</accession>
<keyword evidence="1" id="KW-0472">Membrane</keyword>
<evidence type="ECO:0000256" key="1">
    <source>
        <dbReference type="SAM" id="Phobius"/>
    </source>
</evidence>
<dbReference type="EMBL" id="JABBGM010000010">
    <property type="protein sequence ID" value="NML95465.1"/>
    <property type="molecule type" value="Genomic_DNA"/>
</dbReference>
<feature type="transmembrane region" description="Helical" evidence="1">
    <location>
        <begin position="7"/>
        <end position="32"/>
    </location>
</feature>
<comment type="caution">
    <text evidence="2">The sequence shown here is derived from an EMBL/GenBank/DDBJ whole genome shotgun (WGS) entry which is preliminary data.</text>
</comment>
<evidence type="ECO:0000313" key="3">
    <source>
        <dbReference type="Proteomes" id="UP000583556"/>
    </source>
</evidence>
<dbReference type="RefSeq" id="WP_169494676.1">
    <property type="nucleotide sequence ID" value="NZ_JABBGM010000010.1"/>
</dbReference>
<protein>
    <submittedName>
        <fullName evidence="2">Uncharacterized protein</fullName>
    </submittedName>
</protein>
<organism evidence="2 3">
    <name type="scientific">Novosphingobium olei</name>
    <dbReference type="NCBI Taxonomy" id="2728851"/>
    <lineage>
        <taxon>Bacteria</taxon>
        <taxon>Pseudomonadati</taxon>
        <taxon>Pseudomonadota</taxon>
        <taxon>Alphaproteobacteria</taxon>
        <taxon>Sphingomonadales</taxon>
        <taxon>Sphingomonadaceae</taxon>
        <taxon>Novosphingobium</taxon>
    </lineage>
</organism>
<keyword evidence="1" id="KW-1133">Transmembrane helix</keyword>
<reference evidence="2 3" key="1">
    <citation type="submission" date="2020-04" db="EMBL/GenBank/DDBJ databases">
        <title>Novosphingobium sp. TW-4 isolated from soil.</title>
        <authorList>
            <person name="Dahal R.H."/>
            <person name="Chaudhary D.K."/>
        </authorList>
    </citation>
    <scope>NUCLEOTIDE SEQUENCE [LARGE SCALE GENOMIC DNA]</scope>
    <source>
        <strain evidence="2 3">TW-4</strain>
    </source>
</reference>
<keyword evidence="3" id="KW-1185">Reference proteome</keyword>
<keyword evidence="1" id="KW-0812">Transmembrane</keyword>
<dbReference type="AlphaFoldDB" id="A0A7Y0GAV2"/>
<name>A0A7Y0GAV2_9SPHN</name>
<evidence type="ECO:0000313" key="2">
    <source>
        <dbReference type="EMBL" id="NML95465.1"/>
    </source>
</evidence>
<sequence>MINRDELILCTLMGATGGGVGIAVAILIRLGMPIEPTMSLVGAFIGAAGTVAGSVWLSDRNRNAELRQEIKILIDDLEALSSYASHAIICAPKENENWSDEYRKSLNEFGWKTRGSRMVIEKALERSRSLDFKQLASLTHLQINLAYAETFFQDCFETEAELEPWDERTWPGVLRNVIQESGATLEILRRGTALTRK</sequence>
<feature type="transmembrane region" description="Helical" evidence="1">
    <location>
        <begin position="38"/>
        <end position="57"/>
    </location>
</feature>
<gene>
    <name evidence="2" type="ORF">HHL27_17450</name>
</gene>
<proteinExistence type="predicted"/>
<dbReference type="Proteomes" id="UP000583556">
    <property type="component" value="Unassembled WGS sequence"/>
</dbReference>